<accession>A0ABW9J8C9</accession>
<keyword evidence="2" id="KW-1185">Reference proteome</keyword>
<sequence length="66" mass="7564">MKATEKKNAKLCYEHIGGKQGNLLLEQFVDKGWLAKEHLTDKNFYITEKGIKEFTKLGIDLSLIHS</sequence>
<protein>
    <recommendedName>
        <fullName evidence="3">ArsR family transcriptional regulator</fullName>
    </recommendedName>
</protein>
<comment type="caution">
    <text evidence="1">The sequence shown here is derived from an EMBL/GenBank/DDBJ whole genome shotgun (WGS) entry which is preliminary data.</text>
</comment>
<dbReference type="EMBL" id="SSHJ02000007">
    <property type="protein sequence ID" value="MFN0256786.1"/>
    <property type="molecule type" value="Genomic_DNA"/>
</dbReference>
<dbReference type="Proteomes" id="UP001517247">
    <property type="component" value="Unassembled WGS sequence"/>
</dbReference>
<evidence type="ECO:0000313" key="1">
    <source>
        <dbReference type="EMBL" id="MFN0256786.1"/>
    </source>
</evidence>
<gene>
    <name evidence="1" type="ORF">E6A44_014445</name>
</gene>
<evidence type="ECO:0000313" key="2">
    <source>
        <dbReference type="Proteomes" id="UP001517247"/>
    </source>
</evidence>
<evidence type="ECO:0008006" key="3">
    <source>
        <dbReference type="Google" id="ProtNLM"/>
    </source>
</evidence>
<reference evidence="1 2" key="1">
    <citation type="submission" date="2024-12" db="EMBL/GenBank/DDBJ databases">
        <authorList>
            <person name="Hu S."/>
        </authorList>
    </citation>
    <scope>NUCLEOTIDE SEQUENCE [LARGE SCALE GENOMIC DNA]</scope>
    <source>
        <strain evidence="1 2">THG-T11</strain>
    </source>
</reference>
<proteinExistence type="predicted"/>
<organism evidence="1 2">
    <name type="scientific">Pedobacter ureilyticus</name>
    <dbReference type="NCBI Taxonomy" id="1393051"/>
    <lineage>
        <taxon>Bacteria</taxon>
        <taxon>Pseudomonadati</taxon>
        <taxon>Bacteroidota</taxon>
        <taxon>Sphingobacteriia</taxon>
        <taxon>Sphingobacteriales</taxon>
        <taxon>Sphingobacteriaceae</taxon>
        <taxon>Pedobacter</taxon>
    </lineage>
</organism>
<name>A0ABW9J8C9_9SPHI</name>
<dbReference type="RefSeq" id="WP_138723866.1">
    <property type="nucleotide sequence ID" value="NZ_SSHJ02000007.1"/>
</dbReference>